<gene>
    <name evidence="1" type="primary">B2gp</name>
    <name evidence="1" type="ORF">DESAM_10247</name>
</gene>
<protein>
    <submittedName>
        <fullName evidence="1">Phage major tail tube protein</fullName>
    </submittedName>
</protein>
<dbReference type="STRING" id="1121451.DESAM_10247"/>
<accession>L0R6A6</accession>
<dbReference type="Proteomes" id="UP000010808">
    <property type="component" value="Chromosome"/>
</dbReference>
<dbReference type="RefSeq" id="WP_015334838.1">
    <property type="nucleotide sequence ID" value="NC_020055.1"/>
</dbReference>
<dbReference type="PATRIC" id="fig|1121451.3.peg.230"/>
<dbReference type="InterPro" id="IPR006498">
    <property type="entry name" value="Tail_tube"/>
</dbReference>
<reference evidence="1 2" key="1">
    <citation type="submission" date="2012-10" db="EMBL/GenBank/DDBJ databases">
        <authorList>
            <person name="Genoscope - CEA"/>
        </authorList>
    </citation>
    <scope>NUCLEOTIDE SEQUENCE [LARGE SCALE GENOMIC DNA]</scope>
    <source>
        <strain evidence="2">AM13 / DSM 14728</strain>
    </source>
</reference>
<dbReference type="OrthoDB" id="3078668at2"/>
<dbReference type="NCBIfam" id="TIGR01611">
    <property type="entry name" value="tail_tube"/>
    <property type="match status" value="1"/>
</dbReference>
<organism evidence="1 2">
    <name type="scientific">Maridesulfovibrio hydrothermalis AM13 = DSM 14728</name>
    <dbReference type="NCBI Taxonomy" id="1121451"/>
    <lineage>
        <taxon>Bacteria</taxon>
        <taxon>Pseudomonadati</taxon>
        <taxon>Thermodesulfobacteriota</taxon>
        <taxon>Desulfovibrionia</taxon>
        <taxon>Desulfovibrionales</taxon>
        <taxon>Desulfovibrionaceae</taxon>
        <taxon>Maridesulfovibrio</taxon>
    </lineage>
</organism>
<evidence type="ECO:0000313" key="1">
    <source>
        <dbReference type="EMBL" id="CCO22228.1"/>
    </source>
</evidence>
<sequence>MATTTLPKKLKKFTAFVDGIGYLGKVQELELPKLSVKTEEYRSGGMDAPVEIDMGMEKLEATATFAEYSPDLFKKFGVVEGEDVPFTFRGAVRADAEAEAVIIEMRGRIRELDMGTWKAGDDSTLKVSIALRYYRVTIAGTDVIEIDPVNMIRKIGGTDQLASERDALGI</sequence>
<evidence type="ECO:0000313" key="2">
    <source>
        <dbReference type="Proteomes" id="UP000010808"/>
    </source>
</evidence>
<dbReference type="HOGENOM" id="CLU_130297_2_1_7"/>
<keyword evidence="2" id="KW-1185">Reference proteome</keyword>
<dbReference type="AlphaFoldDB" id="L0R6A6"/>
<name>L0R6A6_9BACT</name>
<dbReference type="KEGG" id="dhy:DESAM_10247"/>
<proteinExistence type="predicted"/>
<dbReference type="Pfam" id="PF04985">
    <property type="entry name" value="Phage_tube"/>
    <property type="match status" value="1"/>
</dbReference>
<dbReference type="eggNOG" id="COG3498">
    <property type="taxonomic scope" value="Bacteria"/>
</dbReference>
<dbReference type="EMBL" id="FO203522">
    <property type="protein sequence ID" value="CCO22228.1"/>
    <property type="molecule type" value="Genomic_DNA"/>
</dbReference>